<dbReference type="Pfam" id="PF03576">
    <property type="entry name" value="Peptidase_S58"/>
    <property type="match status" value="1"/>
</dbReference>
<comment type="similarity">
    <text evidence="1">Belongs to the peptidase S58 family.</text>
</comment>
<keyword evidence="2" id="KW-0378">Hydrolase</keyword>
<keyword evidence="2" id="KW-0645">Protease</keyword>
<gene>
    <name evidence="2" type="ORF">C8D99_11840</name>
</gene>
<dbReference type="PANTHER" id="PTHR36512">
    <property type="entry name" value="D-AMINOPEPTIDASE"/>
    <property type="match status" value="1"/>
</dbReference>
<dbReference type="RefSeq" id="WP_133958596.1">
    <property type="nucleotide sequence ID" value="NZ_SORI01000018.1"/>
</dbReference>
<evidence type="ECO:0000256" key="1">
    <source>
        <dbReference type="ARBA" id="ARBA00007068"/>
    </source>
</evidence>
<dbReference type="OrthoDB" id="9770388at2"/>
<sequence>MDFRKRITDYGVNTGILPRGPRNAITDVEGVRVGHCTLADGPVQTGVTAVLPHGGNLFREKLLAACHVINGFGKSAGLVQVEEMGTLETPVLLTNTFAVGAASEALVRHMLADNPDIGRETGTVNPVVCECNDGFLNDIRGFAVREEHVLRALASASEDFEEGAVGAGRGMSCHQLKGGIGTASRVLEVEGASFTLGVLVLSNYGQLEDLRVDGRHIGPAIGKIHPPQDEQGSIIAVIATDIPLTERQLGRVARRASVGITRTGAFIGSGSGEIALAFTTANRFRHHETAPLLSLSMLNENHINLAFRAAAEATEEAVLNSMVRAEPVSGRDGHIRHSLAEYAHLFARQ</sequence>
<protein>
    <submittedName>
        <fullName evidence="2">D-aminopeptidase</fullName>
    </submittedName>
</protein>
<reference evidence="2 3" key="1">
    <citation type="submission" date="2019-03" db="EMBL/GenBank/DDBJ databases">
        <title>Genomic Encyclopedia of Type Strains, Phase IV (KMG-IV): sequencing the most valuable type-strain genomes for metagenomic binning, comparative biology and taxonomic classification.</title>
        <authorList>
            <person name="Goeker M."/>
        </authorList>
    </citation>
    <scope>NUCLEOTIDE SEQUENCE [LARGE SCALE GENOMIC DNA]</scope>
    <source>
        <strain evidence="2 3">DSM 25964</strain>
    </source>
</reference>
<dbReference type="AlphaFoldDB" id="A0A4R8M5P4"/>
<comment type="caution">
    <text evidence="2">The sequence shown here is derived from an EMBL/GenBank/DDBJ whole genome shotgun (WGS) entry which is preliminary data.</text>
</comment>
<proteinExistence type="inferred from homology"/>
<keyword evidence="2" id="KW-0031">Aminopeptidase</keyword>
<dbReference type="InterPro" id="IPR005321">
    <property type="entry name" value="Peptidase_S58_DmpA"/>
</dbReference>
<organism evidence="2 3">
    <name type="scientific">Aminivibrio pyruvatiphilus</name>
    <dbReference type="NCBI Taxonomy" id="1005740"/>
    <lineage>
        <taxon>Bacteria</taxon>
        <taxon>Thermotogati</taxon>
        <taxon>Synergistota</taxon>
        <taxon>Synergistia</taxon>
        <taxon>Synergistales</taxon>
        <taxon>Aminobacteriaceae</taxon>
        <taxon>Aminivibrio</taxon>
    </lineage>
</organism>
<dbReference type="PANTHER" id="PTHR36512:SF3">
    <property type="entry name" value="BLR5678 PROTEIN"/>
    <property type="match status" value="1"/>
</dbReference>
<name>A0A4R8M5P4_9BACT</name>
<dbReference type="SUPFAM" id="SSF56266">
    <property type="entry name" value="DmpA/ArgJ-like"/>
    <property type="match status" value="1"/>
</dbReference>
<accession>A0A4R8M5P4</accession>
<dbReference type="EMBL" id="SORI01000018">
    <property type="protein sequence ID" value="TDY56684.1"/>
    <property type="molecule type" value="Genomic_DNA"/>
</dbReference>
<evidence type="ECO:0000313" key="2">
    <source>
        <dbReference type="EMBL" id="TDY56684.1"/>
    </source>
</evidence>
<dbReference type="Proteomes" id="UP000295066">
    <property type="component" value="Unassembled WGS sequence"/>
</dbReference>
<keyword evidence="3" id="KW-1185">Reference proteome</keyword>
<evidence type="ECO:0000313" key="3">
    <source>
        <dbReference type="Proteomes" id="UP000295066"/>
    </source>
</evidence>
<dbReference type="GO" id="GO:0004177">
    <property type="term" value="F:aminopeptidase activity"/>
    <property type="evidence" value="ECO:0007669"/>
    <property type="project" value="UniProtKB-KW"/>
</dbReference>
<dbReference type="Gene3D" id="3.60.70.12">
    <property type="entry name" value="L-amino peptidase D-ALA esterase/amidase"/>
    <property type="match status" value="1"/>
</dbReference>
<dbReference type="CDD" id="cd02253">
    <property type="entry name" value="DmpA"/>
    <property type="match status" value="1"/>
</dbReference>
<dbReference type="InterPro" id="IPR016117">
    <property type="entry name" value="ArgJ-like_dom_sf"/>
</dbReference>